<proteinExistence type="predicted"/>
<gene>
    <name evidence="1" type="ORF">DXZ20_27930</name>
</gene>
<dbReference type="Proteomes" id="UP000481033">
    <property type="component" value="Unassembled WGS sequence"/>
</dbReference>
<evidence type="ECO:0000313" key="2">
    <source>
        <dbReference type="Proteomes" id="UP000481033"/>
    </source>
</evidence>
<reference evidence="1 2" key="1">
    <citation type="journal article" date="2020" name="Microb. Ecol.">
        <title>Ecogenomics of the Marine Benthic Filamentous Cyanobacterium Adonisia.</title>
        <authorList>
            <person name="Walter J.M."/>
            <person name="Coutinho F.H."/>
            <person name="Leomil L."/>
            <person name="Hargreaves P.I."/>
            <person name="Campeao M.E."/>
            <person name="Vieira V.V."/>
            <person name="Silva B.S."/>
            <person name="Fistarol G.O."/>
            <person name="Salomon P.S."/>
            <person name="Sawabe T."/>
            <person name="Mino S."/>
            <person name="Hosokawa M."/>
            <person name="Miyashita H."/>
            <person name="Maruyama F."/>
            <person name="van Verk M.C."/>
            <person name="Dutilh B.E."/>
            <person name="Thompson C.C."/>
            <person name="Thompson F.L."/>
        </authorList>
    </citation>
    <scope>NUCLEOTIDE SEQUENCE [LARGE SCALE GENOMIC DNA]</scope>
    <source>
        <strain evidence="1 2">CCMR0081</strain>
    </source>
</reference>
<comment type="caution">
    <text evidence="1">The sequence shown here is derived from an EMBL/GenBank/DDBJ whole genome shotgun (WGS) entry which is preliminary data.</text>
</comment>
<organism evidence="1 2">
    <name type="scientific">Adonisia turfae CCMR0081</name>
    <dbReference type="NCBI Taxonomy" id="2292702"/>
    <lineage>
        <taxon>Bacteria</taxon>
        <taxon>Bacillati</taxon>
        <taxon>Cyanobacteriota</taxon>
        <taxon>Adonisia</taxon>
        <taxon>Adonisia turfae</taxon>
    </lineage>
</organism>
<sequence length="167" mass="17886">MFFEVLSAINDPNQQANISQLEQIITSVQKLASSQGVNPHQMQSMMTVLGGALQPVLQQKQSQFGAGQLASMLGRTDDASVLTSIISPQLQEQLAHTVAQKTGMQASTAQAMFPKLLPIVMQLFNMGAPTPGSVGGINSLLSVFLDSNRGKNTDLGHVMKFAERFLA</sequence>
<keyword evidence="2" id="KW-1185">Reference proteome</keyword>
<dbReference type="EMBL" id="QXHD01000004">
    <property type="protein sequence ID" value="NEZ59407.1"/>
    <property type="molecule type" value="Genomic_DNA"/>
</dbReference>
<evidence type="ECO:0000313" key="1">
    <source>
        <dbReference type="EMBL" id="NEZ59407.1"/>
    </source>
</evidence>
<protein>
    <submittedName>
        <fullName evidence="1">DUF937 domain-containing protein</fullName>
    </submittedName>
</protein>
<dbReference type="RefSeq" id="WP_163702346.1">
    <property type="nucleotide sequence ID" value="NZ_QXHD01000004.1"/>
</dbReference>
<name>A0A6M0RT42_9CYAN</name>
<accession>A0A6M0RT42</accession>
<dbReference type="AlphaFoldDB" id="A0A6M0RT42"/>